<dbReference type="EMBL" id="CAFBLX010000262">
    <property type="protein sequence ID" value="CAB4910629.1"/>
    <property type="molecule type" value="Genomic_DNA"/>
</dbReference>
<sequence>MVELSATELLRMNAGSDDACVGPGPHQRDVESRRAEVVDDRETVGLGSTGDVEPAHRGDRLGNERDVGQACAIERFAEHLDGVGGPACGVGDHHGGGGVDTGGDVGDEGTSGGGVQVLGAVTAAVVVDQFDGVTDAIGESTDEMARRAVPQVGETGGRTGAKIEGRTLDHRGHRVGIQGGNSRHSSDPYAEPCVHLPPPSCRTALVPTAVTRTVGSVPRFVTSHSRLERATR</sequence>
<protein>
    <submittedName>
        <fullName evidence="2">Unannotated protein</fullName>
    </submittedName>
</protein>
<proteinExistence type="predicted"/>
<dbReference type="AlphaFoldDB" id="A0A6J7H4J3"/>
<feature type="compositionally biased region" description="Basic and acidic residues" evidence="1">
    <location>
        <begin position="26"/>
        <end position="43"/>
    </location>
</feature>
<feature type="compositionally biased region" description="Basic and acidic residues" evidence="1">
    <location>
        <begin position="53"/>
        <end position="62"/>
    </location>
</feature>
<evidence type="ECO:0000313" key="2">
    <source>
        <dbReference type="EMBL" id="CAB4910629.1"/>
    </source>
</evidence>
<feature type="region of interest" description="Disordered" evidence="1">
    <location>
        <begin position="15"/>
        <end position="62"/>
    </location>
</feature>
<name>A0A6J7H4J3_9ZZZZ</name>
<reference evidence="2" key="1">
    <citation type="submission" date="2020-05" db="EMBL/GenBank/DDBJ databases">
        <authorList>
            <person name="Chiriac C."/>
            <person name="Salcher M."/>
            <person name="Ghai R."/>
            <person name="Kavagutti S V."/>
        </authorList>
    </citation>
    <scope>NUCLEOTIDE SEQUENCE</scope>
</reference>
<evidence type="ECO:0000256" key="1">
    <source>
        <dbReference type="SAM" id="MobiDB-lite"/>
    </source>
</evidence>
<gene>
    <name evidence="2" type="ORF">UFOPK3472_03008</name>
</gene>
<organism evidence="2">
    <name type="scientific">freshwater metagenome</name>
    <dbReference type="NCBI Taxonomy" id="449393"/>
    <lineage>
        <taxon>unclassified sequences</taxon>
        <taxon>metagenomes</taxon>
        <taxon>ecological metagenomes</taxon>
    </lineage>
</organism>
<accession>A0A6J7H4J3</accession>